<comment type="caution">
    <text evidence="2">The sequence shown here is derived from an EMBL/GenBank/DDBJ whole genome shotgun (WGS) entry which is preliminary data.</text>
</comment>
<proteinExistence type="predicted"/>
<accession>A0A3N9PBF7</accession>
<dbReference type="RefSeq" id="WP_124694865.1">
    <property type="nucleotide sequence ID" value="NZ_JBHUFE010000008.1"/>
</dbReference>
<feature type="compositionally biased region" description="Basic and acidic residues" evidence="1">
    <location>
        <begin position="21"/>
        <end position="36"/>
    </location>
</feature>
<protein>
    <submittedName>
        <fullName evidence="2">Uncharacterized protein</fullName>
    </submittedName>
</protein>
<dbReference type="Proteomes" id="UP000282529">
    <property type="component" value="Unassembled WGS sequence"/>
</dbReference>
<dbReference type="AlphaFoldDB" id="A0A3N9PBF7"/>
<evidence type="ECO:0000256" key="1">
    <source>
        <dbReference type="SAM" id="MobiDB-lite"/>
    </source>
</evidence>
<keyword evidence="3" id="KW-1185">Reference proteome</keyword>
<dbReference type="EMBL" id="RQPI01000002">
    <property type="protein sequence ID" value="RQW12830.1"/>
    <property type="molecule type" value="Genomic_DNA"/>
</dbReference>
<organism evidence="2 3">
    <name type="scientific">Paenibacillus rhizophilus</name>
    <dbReference type="NCBI Taxonomy" id="1850366"/>
    <lineage>
        <taxon>Bacteria</taxon>
        <taxon>Bacillati</taxon>
        <taxon>Bacillota</taxon>
        <taxon>Bacilli</taxon>
        <taxon>Bacillales</taxon>
        <taxon>Paenibacillaceae</taxon>
        <taxon>Paenibacillus</taxon>
    </lineage>
</organism>
<evidence type="ECO:0000313" key="2">
    <source>
        <dbReference type="EMBL" id="RQW12830.1"/>
    </source>
</evidence>
<feature type="compositionally biased region" description="Basic residues" evidence="1">
    <location>
        <begin position="58"/>
        <end position="69"/>
    </location>
</feature>
<feature type="compositionally biased region" description="Low complexity" evidence="1">
    <location>
        <begin position="70"/>
        <end position="79"/>
    </location>
</feature>
<name>A0A3N9PBF7_9BACL</name>
<reference evidence="2 3" key="1">
    <citation type="submission" date="2018-11" db="EMBL/GenBank/DDBJ databases">
        <title>Genome sequence of strain 7197.</title>
        <authorList>
            <person name="Gao J."/>
            <person name="Sun J."/>
        </authorList>
    </citation>
    <scope>NUCLEOTIDE SEQUENCE [LARGE SCALE GENOMIC DNA]</scope>
    <source>
        <strain evidence="2 3">7197</strain>
    </source>
</reference>
<evidence type="ECO:0000313" key="3">
    <source>
        <dbReference type="Proteomes" id="UP000282529"/>
    </source>
</evidence>
<gene>
    <name evidence="2" type="ORF">EH198_07255</name>
</gene>
<feature type="compositionally biased region" description="Gly residues" evidence="1">
    <location>
        <begin position="87"/>
        <end position="120"/>
    </location>
</feature>
<feature type="region of interest" description="Disordered" evidence="1">
    <location>
        <begin position="21"/>
        <end position="120"/>
    </location>
</feature>
<sequence length="120" mass="11992">MSIGLIFIVVLAFVLVSGIIRRDGHGKPPGKTRNDTEYDSSLFMLSNPDLTGSSHSNSHSHGRNHHHHGGSNFDSGSQHQGHHGGSHDFGGFGGHSDGGHSGGGDAGGGGDCGGGGGGGD</sequence>
<dbReference type="OrthoDB" id="2667195at2"/>